<dbReference type="PANTHER" id="PTHR36111:SF2">
    <property type="entry name" value="INNER MEMBRANE PROTEIN"/>
    <property type="match status" value="1"/>
</dbReference>
<feature type="transmembrane region" description="Helical" evidence="1">
    <location>
        <begin position="35"/>
        <end position="56"/>
    </location>
</feature>
<feature type="transmembrane region" description="Helical" evidence="1">
    <location>
        <begin position="110"/>
        <end position="134"/>
    </location>
</feature>
<gene>
    <name evidence="2" type="ORF">MESMUL_18940</name>
</gene>
<evidence type="ECO:0000256" key="1">
    <source>
        <dbReference type="SAM" id="Phobius"/>
    </source>
</evidence>
<dbReference type="InterPro" id="IPR007563">
    <property type="entry name" value="DUF554"/>
</dbReference>
<dbReference type="OrthoDB" id="9797976at2"/>
<keyword evidence="1" id="KW-0472">Membrane</keyword>
<feature type="transmembrane region" description="Helical" evidence="1">
    <location>
        <begin position="199"/>
        <end position="217"/>
    </location>
</feature>
<accession>A0A388SGH8</accession>
<feature type="transmembrane region" description="Helical" evidence="1">
    <location>
        <begin position="154"/>
        <end position="187"/>
    </location>
</feature>
<feature type="transmembrane region" description="Helical" evidence="1">
    <location>
        <begin position="223"/>
        <end position="239"/>
    </location>
</feature>
<feature type="transmembrane region" description="Helical" evidence="1">
    <location>
        <begin position="6"/>
        <end position="23"/>
    </location>
</feature>
<keyword evidence="1" id="KW-0812">Transmembrane</keyword>
<protein>
    <submittedName>
        <fullName evidence="2">Membrane protein</fullName>
    </submittedName>
</protein>
<reference evidence="2 3" key="1">
    <citation type="journal article" date="2018" name="Int. J. Syst. Evol. Microbiol.">
        <title>Mesosutterella multiformis gen. nov., sp. nov., a member of the family Sutterellaceae and Sutterella megalosphaeroides sp. nov., isolated from human faeces.</title>
        <authorList>
            <person name="Sakamoto M."/>
            <person name="Ikeyama N."/>
            <person name="Kunihiro T."/>
            <person name="Iino T."/>
            <person name="Yuki M."/>
            <person name="Ohkuma M."/>
        </authorList>
    </citation>
    <scope>NUCLEOTIDE SEQUENCE [LARGE SCALE GENOMIC DNA]</scope>
    <source>
        <strain evidence="2 3">4NBBH2</strain>
    </source>
</reference>
<name>A0A388SGH8_9BURK</name>
<dbReference type="PANTHER" id="PTHR36111">
    <property type="entry name" value="INNER MEMBRANE PROTEIN-RELATED"/>
    <property type="match status" value="1"/>
</dbReference>
<keyword evidence="3" id="KW-1185">Reference proteome</keyword>
<dbReference type="AlphaFoldDB" id="A0A388SGH8"/>
<feature type="transmembrane region" description="Helical" evidence="1">
    <location>
        <begin position="68"/>
        <end position="89"/>
    </location>
</feature>
<sequence>MVGLGTLINMAAIAAGGTAGLVFRRYLSKSLQTNLMSVMGLVCMFLGTAGTLSLMLRVSGTGPALTSTGAMMMVISFTVGTLIGTILKLEDRFEGFGLWLQRKAGRTGDNGFVGAFVTASLTVCIGAMAVIGAIQDGIAGDYTVLAAKAVLDCVIILIMTSALGVGCIFSAIPVGIFQGLVTLLAFLIGPLLSQASIDAIGLTGSMMIFAVGVNLVWGKKFSVANMLPTLIFAALWPVFL</sequence>
<proteinExistence type="predicted"/>
<evidence type="ECO:0000313" key="2">
    <source>
        <dbReference type="EMBL" id="GBO94540.1"/>
    </source>
</evidence>
<dbReference type="Proteomes" id="UP000266091">
    <property type="component" value="Unassembled WGS sequence"/>
</dbReference>
<evidence type="ECO:0000313" key="3">
    <source>
        <dbReference type="Proteomes" id="UP000266091"/>
    </source>
</evidence>
<dbReference type="Pfam" id="PF04474">
    <property type="entry name" value="DUF554"/>
    <property type="match status" value="1"/>
</dbReference>
<dbReference type="EMBL" id="BGZJ01000002">
    <property type="protein sequence ID" value="GBO94540.1"/>
    <property type="molecule type" value="Genomic_DNA"/>
</dbReference>
<organism evidence="2 3">
    <name type="scientific">Mesosutterella multiformis</name>
    <dbReference type="NCBI Taxonomy" id="2259133"/>
    <lineage>
        <taxon>Bacteria</taxon>
        <taxon>Pseudomonadati</taxon>
        <taxon>Pseudomonadota</taxon>
        <taxon>Betaproteobacteria</taxon>
        <taxon>Burkholderiales</taxon>
        <taxon>Sutterellaceae</taxon>
        <taxon>Mesosutterella</taxon>
    </lineage>
</organism>
<dbReference type="RefSeq" id="WP_116270790.1">
    <property type="nucleotide sequence ID" value="NZ_BGZJ01000002.1"/>
</dbReference>
<comment type="caution">
    <text evidence="2">The sequence shown here is derived from an EMBL/GenBank/DDBJ whole genome shotgun (WGS) entry which is preliminary data.</text>
</comment>
<keyword evidence="1" id="KW-1133">Transmembrane helix</keyword>